<gene>
    <name evidence="1" type="ORF">QO001_005210</name>
</gene>
<dbReference type="EMBL" id="JAUSWL010000013">
    <property type="protein sequence ID" value="MDQ0546259.1"/>
    <property type="molecule type" value="Genomic_DNA"/>
</dbReference>
<name>A0AAJ1TWX8_9HYPH</name>
<evidence type="ECO:0000313" key="2">
    <source>
        <dbReference type="Proteomes" id="UP001223420"/>
    </source>
</evidence>
<dbReference type="Proteomes" id="UP001223420">
    <property type="component" value="Unassembled WGS sequence"/>
</dbReference>
<accession>A0AAJ1TWX8</accession>
<proteinExistence type="predicted"/>
<sequence length="109" mass="11981">MYAMLPDAEKIEFSHARRSLGVDLNAVKSSLPGIAALDDLIQNIETLICLCIDSRIASVVFLRDNDRSAAARPSAFIVSRLILPEASFYLENSQSNERKANAKPSDVMI</sequence>
<evidence type="ECO:0000313" key="1">
    <source>
        <dbReference type="EMBL" id="MDQ0546259.1"/>
    </source>
</evidence>
<organism evidence="1 2">
    <name type="scientific">Methylobacterium brachiatum</name>
    <dbReference type="NCBI Taxonomy" id="269660"/>
    <lineage>
        <taxon>Bacteria</taxon>
        <taxon>Pseudomonadati</taxon>
        <taxon>Pseudomonadota</taxon>
        <taxon>Alphaproteobacteria</taxon>
        <taxon>Hyphomicrobiales</taxon>
        <taxon>Methylobacteriaceae</taxon>
        <taxon>Methylobacterium</taxon>
    </lineage>
</organism>
<dbReference type="AlphaFoldDB" id="A0AAJ1TWX8"/>
<comment type="caution">
    <text evidence="1">The sequence shown here is derived from an EMBL/GenBank/DDBJ whole genome shotgun (WGS) entry which is preliminary data.</text>
</comment>
<protein>
    <submittedName>
        <fullName evidence="1">Uncharacterized protein</fullName>
    </submittedName>
</protein>
<dbReference type="RefSeq" id="WP_230367639.1">
    <property type="nucleotide sequence ID" value="NZ_JAJALK010000014.1"/>
</dbReference>
<reference evidence="1" key="1">
    <citation type="submission" date="2023-07" db="EMBL/GenBank/DDBJ databases">
        <title>Genomic Encyclopedia of Type Strains, Phase IV (KMG-IV): sequencing the most valuable type-strain genomes for metagenomic binning, comparative biology and taxonomic classification.</title>
        <authorList>
            <person name="Goeker M."/>
        </authorList>
    </citation>
    <scope>NUCLEOTIDE SEQUENCE</scope>
    <source>
        <strain evidence="1">DSM 19569</strain>
    </source>
</reference>